<sequence length="9" mass="1033">MGEKRSRAV</sequence>
<name>A0A0A9BBE6_ARUDO</name>
<reference evidence="1" key="2">
    <citation type="journal article" date="2015" name="Data Brief">
        <title>Shoot transcriptome of the giant reed, Arundo donax.</title>
        <authorList>
            <person name="Barrero R.A."/>
            <person name="Guerrero F.D."/>
            <person name="Moolhuijzen P."/>
            <person name="Goolsby J.A."/>
            <person name="Tidwell J."/>
            <person name="Bellgard S.E."/>
            <person name="Bellgard M.I."/>
        </authorList>
    </citation>
    <scope>NUCLEOTIDE SEQUENCE</scope>
    <source>
        <tissue evidence="1">Shoot tissue taken approximately 20 cm above the soil surface</tissue>
    </source>
</reference>
<dbReference type="EMBL" id="GBRH01236581">
    <property type="protein sequence ID" value="JAD61314.1"/>
    <property type="molecule type" value="Transcribed_RNA"/>
</dbReference>
<reference evidence="1" key="1">
    <citation type="submission" date="2014-09" db="EMBL/GenBank/DDBJ databases">
        <authorList>
            <person name="Magalhaes I.L.F."/>
            <person name="Oliveira U."/>
            <person name="Santos F.R."/>
            <person name="Vidigal T.H.D.A."/>
            <person name="Brescovit A.D."/>
            <person name="Santos A.J."/>
        </authorList>
    </citation>
    <scope>NUCLEOTIDE SEQUENCE</scope>
    <source>
        <tissue evidence="1">Shoot tissue taken approximately 20 cm above the soil surface</tissue>
    </source>
</reference>
<accession>A0A0A9BBE6</accession>
<organism evidence="1">
    <name type="scientific">Arundo donax</name>
    <name type="common">Giant reed</name>
    <name type="synonym">Donax arundinaceus</name>
    <dbReference type="NCBI Taxonomy" id="35708"/>
    <lineage>
        <taxon>Eukaryota</taxon>
        <taxon>Viridiplantae</taxon>
        <taxon>Streptophyta</taxon>
        <taxon>Embryophyta</taxon>
        <taxon>Tracheophyta</taxon>
        <taxon>Spermatophyta</taxon>
        <taxon>Magnoliopsida</taxon>
        <taxon>Liliopsida</taxon>
        <taxon>Poales</taxon>
        <taxon>Poaceae</taxon>
        <taxon>PACMAD clade</taxon>
        <taxon>Arundinoideae</taxon>
        <taxon>Arundineae</taxon>
        <taxon>Arundo</taxon>
    </lineage>
</organism>
<protein>
    <submittedName>
        <fullName evidence="1">Uncharacterized protein</fullName>
    </submittedName>
</protein>
<evidence type="ECO:0000313" key="1">
    <source>
        <dbReference type="EMBL" id="JAD61314.1"/>
    </source>
</evidence>
<proteinExistence type="predicted"/>